<keyword evidence="4" id="KW-1185">Reference proteome</keyword>
<evidence type="ECO:0000313" key="3">
    <source>
        <dbReference type="EMBL" id="WWR47576.1"/>
    </source>
</evidence>
<feature type="signal peptide" evidence="1">
    <location>
        <begin position="1"/>
        <end position="17"/>
    </location>
</feature>
<protein>
    <submittedName>
        <fullName evidence="3">DUF4453 domain-containing protein</fullName>
    </submittedName>
</protein>
<keyword evidence="1" id="KW-0732">Signal</keyword>
<dbReference type="EMBL" id="CP146069">
    <property type="protein sequence ID" value="WWR47576.1"/>
    <property type="molecule type" value="Genomic_DNA"/>
</dbReference>
<organism evidence="3 4">
    <name type="scientific">Roseovarius phycicola</name>
    <dbReference type="NCBI Taxonomy" id="3080976"/>
    <lineage>
        <taxon>Bacteria</taxon>
        <taxon>Pseudomonadati</taxon>
        <taxon>Pseudomonadota</taxon>
        <taxon>Alphaproteobacteria</taxon>
        <taxon>Rhodobacterales</taxon>
        <taxon>Roseobacteraceae</taxon>
        <taxon>Roseovarius</taxon>
    </lineage>
</organism>
<dbReference type="InterPro" id="IPR027920">
    <property type="entry name" value="DUF4453"/>
</dbReference>
<dbReference type="SMART" id="SM01324">
    <property type="entry name" value="YARHG"/>
    <property type="match status" value="1"/>
</dbReference>
<dbReference type="Pfam" id="PF14627">
    <property type="entry name" value="DUF4453"/>
    <property type="match status" value="1"/>
</dbReference>
<dbReference type="Pfam" id="PF13308">
    <property type="entry name" value="YARHG"/>
    <property type="match status" value="1"/>
</dbReference>
<sequence>MRLVLLLLAFVASSASANEACEDVWFTRNLIFDRAGYCFGSTLGQAVFDNSNCIGTSVSIPPDQKRIVDEIRALEAQHGCQVDTGRTGLRLIDAAIRRQLRDLPIRDEFESGCLGWLGPVVPLHAGHDNSSAVIGRVEPGDYILYSHFGRGGWSYVTTHTANWTSLKSGGWMRQTGVSDASCAQWAG</sequence>
<evidence type="ECO:0000256" key="1">
    <source>
        <dbReference type="SAM" id="SignalP"/>
    </source>
</evidence>
<feature type="domain" description="YARHG" evidence="2">
    <location>
        <begin position="1"/>
        <end position="76"/>
    </location>
</feature>
<dbReference type="Proteomes" id="UP001364156">
    <property type="component" value="Chromosome"/>
</dbReference>
<name>A0ABZ2HHR2_9RHOB</name>
<evidence type="ECO:0000313" key="4">
    <source>
        <dbReference type="Proteomes" id="UP001364156"/>
    </source>
</evidence>
<evidence type="ECO:0000259" key="2">
    <source>
        <dbReference type="SMART" id="SM01324"/>
    </source>
</evidence>
<proteinExistence type="predicted"/>
<feature type="chain" id="PRO_5047039253" evidence="1">
    <location>
        <begin position="18"/>
        <end position="187"/>
    </location>
</feature>
<accession>A0ABZ2HHR2</accession>
<gene>
    <name evidence="3" type="ORF">RZ517_05220</name>
</gene>
<dbReference type="InterPro" id="IPR025582">
    <property type="entry name" value="YARHG_dom"/>
</dbReference>
<dbReference type="RefSeq" id="WP_338550402.1">
    <property type="nucleotide sequence ID" value="NZ_CP146069.1"/>
</dbReference>
<reference evidence="3 4" key="1">
    <citation type="submission" date="2023-10" db="EMBL/GenBank/DDBJ databases">
        <title>Roseovarius strain S88 nov., isolated from a marine algae.</title>
        <authorList>
            <person name="Lee M.W."/>
            <person name="Lee J.K."/>
            <person name="Kim J.M."/>
            <person name="Choi D.G."/>
            <person name="Baek J.H."/>
            <person name="Bayburt H."/>
            <person name="Jung J.J."/>
            <person name="Han D.M."/>
            <person name="Jeon C.O."/>
        </authorList>
    </citation>
    <scope>NUCLEOTIDE SEQUENCE [LARGE SCALE GENOMIC DNA]</scope>
    <source>
        <strain evidence="3 4">S88</strain>
    </source>
</reference>